<evidence type="ECO:0000256" key="1">
    <source>
        <dbReference type="SAM" id="MobiDB-lite"/>
    </source>
</evidence>
<evidence type="ECO:0000313" key="2">
    <source>
        <dbReference type="EMBL" id="KAK1933379.1"/>
    </source>
</evidence>
<feature type="compositionally biased region" description="Basic and acidic residues" evidence="1">
    <location>
        <begin position="72"/>
        <end position="84"/>
    </location>
</feature>
<feature type="region of interest" description="Disordered" evidence="1">
    <location>
        <begin position="139"/>
        <end position="184"/>
    </location>
</feature>
<feature type="compositionally biased region" description="Basic and acidic residues" evidence="1">
    <location>
        <begin position="172"/>
        <end position="184"/>
    </location>
</feature>
<comment type="caution">
    <text evidence="2">The sequence shown here is derived from an EMBL/GenBank/DDBJ whole genome shotgun (WGS) entry which is preliminary data.</text>
</comment>
<proteinExistence type="predicted"/>
<reference evidence="2" key="2">
    <citation type="submission" date="2021-05" db="EMBL/GenBank/DDBJ databases">
        <authorList>
            <person name="Pain A."/>
        </authorList>
    </citation>
    <scope>NUCLEOTIDE SEQUENCE</scope>
    <source>
        <strain evidence="2">1802A</strain>
    </source>
</reference>
<sequence length="250" mass="27019">MKSSSILACLFTLPWLFLAASNIWYCIFLNAAFQYQRTCIPGSVDGTKRCLPREKLPASSAVSPEGSDDQAVDAKHAVQADREPGSVATESSAVEGVTSSHAAVVVSDIKSKTEDPPLSIPALRPSVDTAAAIVRKEKDIESEPADKKAKIEKEAPARLKEEKLDQPPVLHPTRDPLPHGEEIPSKRTIFPKVTVDFPAVTSPPPVDKVVPPPKVVPVPEIKAIAPDYSGGYPIKKLYDKTPLGADEEWQ</sequence>
<protein>
    <submittedName>
        <fullName evidence="2">Uncharacterized protein</fullName>
    </submittedName>
</protein>
<gene>
    <name evidence="2" type="ORF">X943_003400</name>
</gene>
<dbReference type="Proteomes" id="UP001195914">
    <property type="component" value="Unassembled WGS sequence"/>
</dbReference>
<feature type="region of interest" description="Disordered" evidence="1">
    <location>
        <begin position="55"/>
        <end position="93"/>
    </location>
</feature>
<accession>A0AAD9G7M6</accession>
<keyword evidence="3" id="KW-1185">Reference proteome</keyword>
<name>A0AAD9G7M6_BABDI</name>
<feature type="compositionally biased region" description="Basic and acidic residues" evidence="1">
    <location>
        <begin position="139"/>
        <end position="165"/>
    </location>
</feature>
<dbReference type="EMBL" id="JAHBMH010000073">
    <property type="protein sequence ID" value="KAK1933379.1"/>
    <property type="molecule type" value="Genomic_DNA"/>
</dbReference>
<reference evidence="2" key="1">
    <citation type="journal article" date="2014" name="Nucleic Acids Res.">
        <title>The evolutionary dynamics of variant antigen genes in Babesia reveal a history of genomic innovation underlying host-parasite interaction.</title>
        <authorList>
            <person name="Jackson A.P."/>
            <person name="Otto T.D."/>
            <person name="Darby A."/>
            <person name="Ramaprasad A."/>
            <person name="Xia D."/>
            <person name="Echaide I.E."/>
            <person name="Farber M."/>
            <person name="Gahlot S."/>
            <person name="Gamble J."/>
            <person name="Gupta D."/>
            <person name="Gupta Y."/>
            <person name="Jackson L."/>
            <person name="Malandrin L."/>
            <person name="Malas T.B."/>
            <person name="Moussa E."/>
            <person name="Nair M."/>
            <person name="Reid A.J."/>
            <person name="Sanders M."/>
            <person name="Sharma J."/>
            <person name="Tracey A."/>
            <person name="Quail M.A."/>
            <person name="Weir W."/>
            <person name="Wastling J.M."/>
            <person name="Hall N."/>
            <person name="Willadsen P."/>
            <person name="Lingelbach K."/>
            <person name="Shiels B."/>
            <person name="Tait A."/>
            <person name="Berriman M."/>
            <person name="Allred D.R."/>
            <person name="Pain A."/>
        </authorList>
    </citation>
    <scope>NUCLEOTIDE SEQUENCE</scope>
    <source>
        <strain evidence="2">1802A</strain>
    </source>
</reference>
<organism evidence="2 3">
    <name type="scientific">Babesia divergens</name>
    <dbReference type="NCBI Taxonomy" id="32595"/>
    <lineage>
        <taxon>Eukaryota</taxon>
        <taxon>Sar</taxon>
        <taxon>Alveolata</taxon>
        <taxon>Apicomplexa</taxon>
        <taxon>Aconoidasida</taxon>
        <taxon>Piroplasmida</taxon>
        <taxon>Babesiidae</taxon>
        <taxon>Babesia</taxon>
    </lineage>
</organism>
<evidence type="ECO:0000313" key="3">
    <source>
        <dbReference type="Proteomes" id="UP001195914"/>
    </source>
</evidence>
<dbReference type="AlphaFoldDB" id="A0AAD9G7M6"/>